<dbReference type="EMBL" id="UYRW01010208">
    <property type="protein sequence ID" value="VDM98572.1"/>
    <property type="molecule type" value="Genomic_DNA"/>
</dbReference>
<evidence type="ECO:0000259" key="2">
    <source>
        <dbReference type="Pfam" id="PF05970"/>
    </source>
</evidence>
<evidence type="ECO:0000256" key="1">
    <source>
        <dbReference type="RuleBase" id="RU363044"/>
    </source>
</evidence>
<dbReference type="GO" id="GO:0043139">
    <property type="term" value="F:5'-3' DNA helicase activity"/>
    <property type="evidence" value="ECO:0007669"/>
    <property type="project" value="UniProtKB-EC"/>
</dbReference>
<evidence type="ECO:0000313" key="4">
    <source>
        <dbReference type="Proteomes" id="UP000271087"/>
    </source>
</evidence>
<organism evidence="3 4">
    <name type="scientific">Onchocerca ochengi</name>
    <name type="common">Filarial nematode worm</name>
    <dbReference type="NCBI Taxonomy" id="42157"/>
    <lineage>
        <taxon>Eukaryota</taxon>
        <taxon>Metazoa</taxon>
        <taxon>Ecdysozoa</taxon>
        <taxon>Nematoda</taxon>
        <taxon>Chromadorea</taxon>
        <taxon>Rhabditida</taxon>
        <taxon>Spirurina</taxon>
        <taxon>Spiruromorpha</taxon>
        <taxon>Filarioidea</taxon>
        <taxon>Onchocercidae</taxon>
        <taxon>Onchocerca</taxon>
    </lineage>
</organism>
<dbReference type="OrthoDB" id="10032644at2759"/>
<name>A0A3P7KL17_ONCOC</name>
<keyword evidence="1" id="KW-0233">DNA recombination</keyword>
<feature type="non-terminal residue" evidence="3">
    <location>
        <position position="1"/>
    </location>
</feature>
<keyword evidence="1" id="KW-0378">Hydrolase</keyword>
<keyword evidence="1" id="KW-0227">DNA damage</keyword>
<dbReference type="AlphaFoldDB" id="A0A3P7KL17"/>
<comment type="similarity">
    <text evidence="1">Belongs to the helicase family.</text>
</comment>
<dbReference type="InterPro" id="IPR010285">
    <property type="entry name" value="DNA_helicase_pif1-like_DEAD"/>
</dbReference>
<evidence type="ECO:0000313" key="3">
    <source>
        <dbReference type="EMBL" id="VDM98572.1"/>
    </source>
</evidence>
<dbReference type="Pfam" id="PF05970">
    <property type="entry name" value="PIF1"/>
    <property type="match status" value="1"/>
</dbReference>
<dbReference type="Gene3D" id="3.40.50.300">
    <property type="entry name" value="P-loop containing nucleotide triphosphate hydrolases"/>
    <property type="match status" value="1"/>
</dbReference>
<keyword evidence="1" id="KW-0067">ATP-binding</keyword>
<reference evidence="3 4" key="1">
    <citation type="submission" date="2018-08" db="EMBL/GenBank/DDBJ databases">
        <authorList>
            <person name="Laetsch R D."/>
            <person name="Stevens L."/>
            <person name="Kumar S."/>
            <person name="Blaxter L. M."/>
        </authorList>
    </citation>
    <scope>NUCLEOTIDE SEQUENCE [LARGE SCALE GENOMIC DNA]</scope>
</reference>
<keyword evidence="4" id="KW-1185">Reference proteome</keyword>
<gene>
    <name evidence="3" type="ORF">NOO_LOCUS12295</name>
</gene>
<accession>A0A3P7KL17</accession>
<keyword evidence="1" id="KW-0547">Nucleotide-binding</keyword>
<dbReference type="GO" id="GO:0016887">
    <property type="term" value="F:ATP hydrolysis activity"/>
    <property type="evidence" value="ECO:0007669"/>
    <property type="project" value="RHEA"/>
</dbReference>
<dbReference type="PANTHER" id="PTHR10492">
    <property type="match status" value="1"/>
</dbReference>
<protein>
    <recommendedName>
        <fullName evidence="1">ATP-dependent DNA helicase</fullName>
        <ecNumber evidence="1">5.6.2.3</ecNumber>
    </recommendedName>
</protein>
<comment type="cofactor">
    <cofactor evidence="1">
        <name>Mg(2+)</name>
        <dbReference type="ChEBI" id="CHEBI:18420"/>
    </cofactor>
</comment>
<dbReference type="GO" id="GO:0000723">
    <property type="term" value="P:telomere maintenance"/>
    <property type="evidence" value="ECO:0007669"/>
    <property type="project" value="InterPro"/>
</dbReference>
<keyword evidence="1" id="KW-0347">Helicase</keyword>
<feature type="domain" description="DNA helicase Pif1-like DEAD-box helicase" evidence="2">
    <location>
        <begin position="145"/>
        <end position="226"/>
    </location>
</feature>
<dbReference type="GO" id="GO:0006310">
    <property type="term" value="P:DNA recombination"/>
    <property type="evidence" value="ECO:0007669"/>
    <property type="project" value="UniProtKB-KW"/>
</dbReference>
<comment type="catalytic activity">
    <reaction evidence="1">
        <text>ATP + H2O = ADP + phosphate + H(+)</text>
        <dbReference type="Rhea" id="RHEA:13065"/>
        <dbReference type="ChEBI" id="CHEBI:15377"/>
        <dbReference type="ChEBI" id="CHEBI:15378"/>
        <dbReference type="ChEBI" id="CHEBI:30616"/>
        <dbReference type="ChEBI" id="CHEBI:43474"/>
        <dbReference type="ChEBI" id="CHEBI:456216"/>
        <dbReference type="EC" id="5.6.2.3"/>
    </reaction>
</comment>
<dbReference type="InterPro" id="IPR027417">
    <property type="entry name" value="P-loop_NTPase"/>
</dbReference>
<dbReference type="EC" id="5.6.2.3" evidence="1"/>
<proteinExistence type="inferred from homology"/>
<dbReference type="GO" id="GO:0006281">
    <property type="term" value="P:DNA repair"/>
    <property type="evidence" value="ECO:0007669"/>
    <property type="project" value="UniProtKB-KW"/>
</dbReference>
<sequence>NRNVMTKNTIHGTCGKLDSNSPCIIDGKYCKRYPRALISNTVTRNDEYPLYRRSAEDGGKLATTQMWNGDIEVDNRKSAVLRLAIHLENGRVYFTVANMQQFPINQLGILSPNRSAAASFDIELHREQNYNTIDVSSYLQSNIPKLTFEQKGMYDQINQTVNKGVEKIFFLDVPGGTGKKFLVRLVLAALRSQNDIALALASSRNLAPTLLLGGKTAHSALKMPLSI</sequence>
<dbReference type="Proteomes" id="UP000271087">
    <property type="component" value="Unassembled WGS sequence"/>
</dbReference>
<dbReference type="PANTHER" id="PTHR10492:SF57">
    <property type="entry name" value="ATP-DEPENDENT DNA HELICASE"/>
    <property type="match status" value="1"/>
</dbReference>
<keyword evidence="1" id="KW-0234">DNA repair</keyword>
<dbReference type="GO" id="GO:0005524">
    <property type="term" value="F:ATP binding"/>
    <property type="evidence" value="ECO:0007669"/>
    <property type="project" value="UniProtKB-KW"/>
</dbReference>